<name>A0A1I5L2L3_9BACI</name>
<dbReference type="SMART" id="SM00458">
    <property type="entry name" value="RICIN"/>
    <property type="match status" value="1"/>
</dbReference>
<evidence type="ECO:0000313" key="3">
    <source>
        <dbReference type="EMBL" id="SFO91580.1"/>
    </source>
</evidence>
<dbReference type="SUPFAM" id="SSF51445">
    <property type="entry name" value="(Trans)glycosidases"/>
    <property type="match status" value="1"/>
</dbReference>
<accession>A0A1I5L2L3</accession>
<feature type="domain" description="Ricin B lectin" evidence="2">
    <location>
        <begin position="528"/>
        <end position="662"/>
    </location>
</feature>
<dbReference type="InterPro" id="IPR000772">
    <property type="entry name" value="Ricin_B_lectin"/>
</dbReference>
<dbReference type="PROSITE" id="PS50231">
    <property type="entry name" value="RICIN_B_LECTIN"/>
    <property type="match status" value="1"/>
</dbReference>
<dbReference type="InterPro" id="IPR035992">
    <property type="entry name" value="Ricin_B-like_lectins"/>
</dbReference>
<dbReference type="Gene3D" id="3.20.20.80">
    <property type="entry name" value="Glycosidases"/>
    <property type="match status" value="1"/>
</dbReference>
<dbReference type="Gene3D" id="2.60.40.1180">
    <property type="entry name" value="Golgi alpha-mannosidase II"/>
    <property type="match status" value="1"/>
</dbReference>
<keyword evidence="4" id="KW-1185">Reference proteome</keyword>
<gene>
    <name evidence="3" type="ORF">SAMN05518683_10179</name>
</gene>
<dbReference type="Pfam" id="PF14200">
    <property type="entry name" value="RicinB_lectin_2"/>
    <property type="match status" value="2"/>
</dbReference>
<reference evidence="4" key="1">
    <citation type="submission" date="2016-10" db="EMBL/GenBank/DDBJ databases">
        <authorList>
            <person name="Varghese N."/>
            <person name="Submissions S."/>
        </authorList>
    </citation>
    <scope>NUCLEOTIDE SEQUENCE [LARGE SCALE GENOMIC DNA]</scope>
    <source>
        <strain evidence="4">S7</strain>
    </source>
</reference>
<feature type="signal peptide" evidence="1">
    <location>
        <begin position="1"/>
        <end position="28"/>
    </location>
</feature>
<dbReference type="Gene3D" id="2.80.10.50">
    <property type="match status" value="2"/>
</dbReference>
<keyword evidence="1" id="KW-0732">Signal</keyword>
<proteinExistence type="predicted"/>
<dbReference type="CDD" id="cd00161">
    <property type="entry name" value="beta-trefoil_Ricin-like"/>
    <property type="match status" value="1"/>
</dbReference>
<dbReference type="GO" id="GO:0004553">
    <property type="term" value="F:hydrolase activity, hydrolyzing O-glycosyl compounds"/>
    <property type="evidence" value="ECO:0007669"/>
    <property type="project" value="InterPro"/>
</dbReference>
<dbReference type="Pfam" id="PF14587">
    <property type="entry name" value="Glyco_hydr_30_2"/>
    <property type="match status" value="1"/>
</dbReference>
<dbReference type="InterPro" id="IPR039743">
    <property type="entry name" value="6GAL/EXGAL"/>
</dbReference>
<dbReference type="AlphaFoldDB" id="A0A1I5L2L3"/>
<dbReference type="InterPro" id="IPR013780">
    <property type="entry name" value="Glyco_hydro_b"/>
</dbReference>
<dbReference type="Proteomes" id="UP000198892">
    <property type="component" value="Unassembled WGS sequence"/>
</dbReference>
<evidence type="ECO:0000259" key="2">
    <source>
        <dbReference type="SMART" id="SM00458"/>
    </source>
</evidence>
<dbReference type="EMBL" id="FOXD01000001">
    <property type="protein sequence ID" value="SFO91580.1"/>
    <property type="molecule type" value="Genomic_DNA"/>
</dbReference>
<feature type="chain" id="PRO_5011751070" evidence="1">
    <location>
        <begin position="29"/>
        <end position="769"/>
    </location>
</feature>
<dbReference type="SUPFAM" id="SSF50370">
    <property type="entry name" value="Ricin B-like lectins"/>
    <property type="match status" value="1"/>
</dbReference>
<evidence type="ECO:0000256" key="1">
    <source>
        <dbReference type="SAM" id="SignalP"/>
    </source>
</evidence>
<dbReference type="PANTHER" id="PTHR42767:SF1">
    <property type="entry name" value="ENDO-BETA-1,6-GALACTANASE-LIKE DOMAIN-CONTAINING PROTEIN"/>
    <property type="match status" value="1"/>
</dbReference>
<dbReference type="InterPro" id="IPR039514">
    <property type="entry name" value="6GAL-like"/>
</dbReference>
<protein>
    <submittedName>
        <fullName evidence="3">O-Glycosyl hydrolase</fullName>
    </submittedName>
</protein>
<sequence length="769" mass="88029">MKCFKLSLTILIAVSPFTSSYMSGHSSAEEGTDPETIKVDPGYQHESFEGWGTALTWFANVTGGWPDEIKEDLADELYGEKGLQFNISRYNIGGGDAPETEPYMRLGGAVPGYWNRPEEFSPPEDAGDDWEEEENWWNPENPDHWNWDADANQRWWLQAAKERGADTFEAFSNSPPYFMTRSGLVSGNWDPWEDNIQPDKFENFATYLTTVVDHLEKDMGIEFDTLSPVNEPNNGYWGAMGRQEGSNWSPSSQVKIINEVKEKLDAKNMDTVVSGMDETNPERFRHNWNQYGSAARDNLGQLNVHTYWPEQRASIRDIAKAEEKELWMSEVDLGPSGIPQDFDDIRPALSFSERIQGDVQELEPKAWVMWQAIEDKVNMNENNENMNWGLIHVDFDPESFEGLNYYKNKKYYAMGHYSKFIRPGDHFINTNNSDTLAAVSKEDEKLVLVHTNHSKNEKEVEFDLSSFSSVEGSVTPHVTSETENLKEKESFSISDEHFSDKVPAQSITTYVVDGVSGVDAGERFLNERDDYKIVNKNSGKVMDLSEEGNELVQRTKQDDQPSQKWSIEKVTEGYSSKEYYTIMNKESGRVIGLDNGSIVQEKEAEGAGDQQWLLSTSGDKEYTFLNDKERDLLEIPGESTEENAELGLWEPNAGDHQVWELIRIPNNYTFDDLRAEVDQAAINSPGIRKALLSKINTAEKYVDRAERFRDRGMTKQAEKQANKSYDQLNKVIQFMEKRPSKHISEVTKKELTDITNYVIEYELQHFREQ</sequence>
<keyword evidence="3" id="KW-0378">Hydrolase</keyword>
<organism evidence="3 4">
    <name type="scientific">Salibacterium halotolerans</name>
    <dbReference type="NCBI Taxonomy" id="1884432"/>
    <lineage>
        <taxon>Bacteria</taxon>
        <taxon>Bacillati</taxon>
        <taxon>Bacillota</taxon>
        <taxon>Bacilli</taxon>
        <taxon>Bacillales</taxon>
        <taxon>Bacillaceae</taxon>
    </lineage>
</organism>
<dbReference type="STRING" id="1884432.SAMN05518683_10179"/>
<dbReference type="InterPro" id="IPR017853">
    <property type="entry name" value="GH"/>
</dbReference>
<dbReference type="PANTHER" id="PTHR42767">
    <property type="entry name" value="ENDO-BETA-1,6-GALACTANASE"/>
    <property type="match status" value="1"/>
</dbReference>
<dbReference type="SUPFAM" id="SSF51011">
    <property type="entry name" value="Glycosyl hydrolase domain"/>
    <property type="match status" value="1"/>
</dbReference>
<evidence type="ECO:0000313" key="4">
    <source>
        <dbReference type="Proteomes" id="UP000198892"/>
    </source>
</evidence>